<dbReference type="AlphaFoldDB" id="A0A934NCB1"/>
<evidence type="ECO:0000256" key="3">
    <source>
        <dbReference type="ARBA" id="ARBA00022692"/>
    </source>
</evidence>
<dbReference type="EMBL" id="JAEKNR010000041">
    <property type="protein sequence ID" value="MBJ7597187.1"/>
    <property type="molecule type" value="Genomic_DNA"/>
</dbReference>
<comment type="subcellular location">
    <subcellularLocation>
        <location evidence="1">Membrane</location>
        <topology evidence="1">Multi-pass membrane protein</topology>
    </subcellularLocation>
</comment>
<evidence type="ECO:0000313" key="8">
    <source>
        <dbReference type="Proteomes" id="UP000612893"/>
    </source>
</evidence>
<feature type="transmembrane region" description="Helical" evidence="6">
    <location>
        <begin position="63"/>
        <end position="85"/>
    </location>
</feature>
<evidence type="ECO:0000313" key="7">
    <source>
        <dbReference type="EMBL" id="MBJ7597187.1"/>
    </source>
</evidence>
<keyword evidence="8" id="KW-1185">Reference proteome</keyword>
<evidence type="ECO:0000256" key="2">
    <source>
        <dbReference type="ARBA" id="ARBA00022475"/>
    </source>
</evidence>
<dbReference type="Pfam" id="PF02361">
    <property type="entry name" value="CbiQ"/>
    <property type="match status" value="1"/>
</dbReference>
<reference evidence="7" key="1">
    <citation type="submission" date="2020-10" db="EMBL/GenBank/DDBJ databases">
        <title>Ca. Dormibacterota MAGs.</title>
        <authorList>
            <person name="Montgomery K."/>
        </authorList>
    </citation>
    <scope>NUCLEOTIDE SEQUENCE [LARGE SCALE GENOMIC DNA]</scope>
    <source>
        <strain evidence="7">SC8812_S17_10</strain>
    </source>
</reference>
<feature type="transmembrane region" description="Helical" evidence="6">
    <location>
        <begin position="25"/>
        <end position="56"/>
    </location>
</feature>
<keyword evidence="2" id="KW-1003">Cell membrane</keyword>
<keyword evidence="4 6" id="KW-1133">Transmembrane helix</keyword>
<dbReference type="GO" id="GO:0005886">
    <property type="term" value="C:plasma membrane"/>
    <property type="evidence" value="ECO:0007669"/>
    <property type="project" value="UniProtKB-ARBA"/>
</dbReference>
<dbReference type="RefSeq" id="WP_338199221.1">
    <property type="nucleotide sequence ID" value="NZ_JAEKNR010000041.1"/>
</dbReference>
<evidence type="ECO:0000256" key="1">
    <source>
        <dbReference type="ARBA" id="ARBA00004141"/>
    </source>
</evidence>
<sequence>MAGGLSLYAEGRSLLHRAHPVTKGILALSAIALAFIVPTLTWVAALELLLLLLVAVAGVLRRLAAAAALIVLPIFILLLVVQGFANPSNRTLAFALGPVAFYQEGLAIALLAGLRITCLVTATFLLSFTTKPADLAEALMQRGLSPRMGYVLQSALQIIPQTLEMAVRIQDAQRARGLETEGSLPHRARAYLPLLLPLVLSSLVATQERAMALEVRGFGLPVKRVSRRVFADGGLQRALRWALILAVPLAIALRVLGWR</sequence>
<organism evidence="7 8">
    <name type="scientific">Candidatus Nephthysia bennettiae</name>
    <dbReference type="NCBI Taxonomy" id="3127016"/>
    <lineage>
        <taxon>Bacteria</taxon>
        <taxon>Bacillati</taxon>
        <taxon>Candidatus Dormiibacterota</taxon>
        <taxon>Candidatus Dormibacteria</taxon>
        <taxon>Candidatus Dormibacterales</taxon>
        <taxon>Candidatus Dormibacteraceae</taxon>
        <taxon>Candidatus Nephthysia</taxon>
    </lineage>
</organism>
<name>A0A934NCB1_9BACT</name>
<gene>
    <name evidence="7" type="ORF">JF922_03755</name>
</gene>
<dbReference type="InterPro" id="IPR003339">
    <property type="entry name" value="ABC/ECF_trnsptr_transmembrane"/>
</dbReference>
<dbReference type="Proteomes" id="UP000612893">
    <property type="component" value="Unassembled WGS sequence"/>
</dbReference>
<feature type="transmembrane region" description="Helical" evidence="6">
    <location>
        <begin position="105"/>
        <end position="126"/>
    </location>
</feature>
<dbReference type="InterPro" id="IPR051611">
    <property type="entry name" value="ECF_transporter_component"/>
</dbReference>
<dbReference type="CDD" id="cd16914">
    <property type="entry name" value="EcfT"/>
    <property type="match status" value="1"/>
</dbReference>
<protein>
    <submittedName>
        <fullName evidence="7">Energy-coupling factor transporter transmembrane protein EcfT</fullName>
    </submittedName>
</protein>
<feature type="transmembrane region" description="Helical" evidence="6">
    <location>
        <begin position="238"/>
        <end position="257"/>
    </location>
</feature>
<dbReference type="PANTHER" id="PTHR34857">
    <property type="entry name" value="SLL0384 PROTEIN"/>
    <property type="match status" value="1"/>
</dbReference>
<evidence type="ECO:0000256" key="5">
    <source>
        <dbReference type="ARBA" id="ARBA00023136"/>
    </source>
</evidence>
<comment type="caution">
    <text evidence="7">The sequence shown here is derived from an EMBL/GenBank/DDBJ whole genome shotgun (WGS) entry which is preliminary data.</text>
</comment>
<proteinExistence type="predicted"/>
<evidence type="ECO:0000256" key="6">
    <source>
        <dbReference type="SAM" id="Phobius"/>
    </source>
</evidence>
<keyword evidence="3 6" id="KW-0812">Transmembrane</keyword>
<keyword evidence="5 6" id="KW-0472">Membrane</keyword>
<accession>A0A934NCB1</accession>
<evidence type="ECO:0000256" key="4">
    <source>
        <dbReference type="ARBA" id="ARBA00022989"/>
    </source>
</evidence>
<dbReference type="PANTHER" id="PTHR34857:SF2">
    <property type="entry name" value="SLL0384 PROTEIN"/>
    <property type="match status" value="1"/>
</dbReference>